<dbReference type="InterPro" id="IPR003749">
    <property type="entry name" value="ThiS/MoaD-like"/>
</dbReference>
<dbReference type="PANTHER" id="PTHR34472:SF1">
    <property type="entry name" value="SULFUR CARRIER PROTEIN THIS"/>
    <property type="match status" value="1"/>
</dbReference>
<dbReference type="InterPro" id="IPR016155">
    <property type="entry name" value="Mopterin_synth/thiamin_S_b"/>
</dbReference>
<dbReference type="SUPFAM" id="SSF54285">
    <property type="entry name" value="MoaD/ThiS"/>
    <property type="match status" value="1"/>
</dbReference>
<reference evidence="2" key="1">
    <citation type="submission" date="2019-10" db="EMBL/GenBank/DDBJ databases">
        <title>Lacipirellula parvula gen. nov., sp. nov., representing a lineage of planctomycetes widespread in freshwater anoxic habitats, and description of the family Lacipirellulaceae.</title>
        <authorList>
            <person name="Dedysh S.N."/>
            <person name="Kulichevskaya I.S."/>
            <person name="Beletsky A.V."/>
            <person name="Rakitin A.L."/>
            <person name="Mardanov A.V."/>
            <person name="Ivanova A.A."/>
            <person name="Saltykova V.X."/>
            <person name="Rijpstra W.I.C."/>
            <person name="Sinninghe Damste J.S."/>
            <person name="Ravin N.V."/>
        </authorList>
    </citation>
    <scope>NUCLEOTIDE SEQUENCE [LARGE SCALE GENOMIC DNA]</scope>
    <source>
        <strain evidence="2">PX69</strain>
    </source>
</reference>
<keyword evidence="2" id="KW-1185">Reference proteome</keyword>
<evidence type="ECO:0000313" key="2">
    <source>
        <dbReference type="Proteomes" id="UP000326837"/>
    </source>
</evidence>
<dbReference type="AlphaFoldDB" id="A0A5K7XG49"/>
<proteinExistence type="predicted"/>
<dbReference type="KEGG" id="lpav:PLANPX_4987"/>
<dbReference type="PANTHER" id="PTHR34472">
    <property type="entry name" value="SULFUR CARRIER PROTEIN THIS"/>
    <property type="match status" value="1"/>
</dbReference>
<dbReference type="InterPro" id="IPR010035">
    <property type="entry name" value="Thi_S"/>
</dbReference>
<dbReference type="NCBIfam" id="TIGR01683">
    <property type="entry name" value="thiS"/>
    <property type="match status" value="1"/>
</dbReference>
<protein>
    <submittedName>
        <fullName evidence="1">Sulfur carrier protein ThiS</fullName>
    </submittedName>
</protein>
<dbReference type="CDD" id="cd00565">
    <property type="entry name" value="Ubl_ThiS"/>
    <property type="match status" value="1"/>
</dbReference>
<organism evidence="1 2">
    <name type="scientific">Lacipirellula parvula</name>
    <dbReference type="NCBI Taxonomy" id="2650471"/>
    <lineage>
        <taxon>Bacteria</taxon>
        <taxon>Pseudomonadati</taxon>
        <taxon>Planctomycetota</taxon>
        <taxon>Planctomycetia</taxon>
        <taxon>Pirellulales</taxon>
        <taxon>Lacipirellulaceae</taxon>
        <taxon>Lacipirellula</taxon>
    </lineage>
</organism>
<dbReference type="EMBL" id="AP021861">
    <property type="protein sequence ID" value="BBO35375.1"/>
    <property type="molecule type" value="Genomic_DNA"/>
</dbReference>
<dbReference type="Pfam" id="PF02597">
    <property type="entry name" value="ThiS"/>
    <property type="match status" value="1"/>
</dbReference>
<sequence length="72" mass="7600">MSDPAQIEIEVNGKPRRIVAGSTIAALLQSLELDPRTLAVERNLELVPRGQHAATQLSAGDRLEVVTLVGGG</sequence>
<dbReference type="RefSeq" id="WP_152100768.1">
    <property type="nucleotide sequence ID" value="NZ_AP021861.1"/>
</dbReference>
<name>A0A5K7XG49_9BACT</name>
<accession>A0A5K7XG49</accession>
<dbReference type="InterPro" id="IPR012675">
    <property type="entry name" value="Beta-grasp_dom_sf"/>
</dbReference>
<dbReference type="Gene3D" id="3.10.20.30">
    <property type="match status" value="1"/>
</dbReference>
<gene>
    <name evidence="1" type="ORF">PLANPX_4987</name>
</gene>
<evidence type="ECO:0000313" key="1">
    <source>
        <dbReference type="EMBL" id="BBO35375.1"/>
    </source>
</evidence>
<dbReference type="Proteomes" id="UP000326837">
    <property type="component" value="Chromosome"/>
</dbReference>